<proteinExistence type="predicted"/>
<organism evidence="1 2">
    <name type="scientific">Streptomyces griseus subsp. griseus (strain JCM 4626 / CBS 651.72 / NBRC 13350 / KCC S-0626 / ISP 5235)</name>
    <dbReference type="NCBI Taxonomy" id="455632"/>
    <lineage>
        <taxon>Bacteria</taxon>
        <taxon>Bacillati</taxon>
        <taxon>Actinomycetota</taxon>
        <taxon>Actinomycetes</taxon>
        <taxon>Kitasatosporales</taxon>
        <taxon>Streptomycetaceae</taxon>
        <taxon>Streptomyces</taxon>
    </lineage>
</organism>
<sequence length="181" mass="19437">MPRASRRRGNAARRHADTVRFVLFEAPPAGLEFHRLARASALSPHQVRSGLAALKDEATSKGWPPLICNRADGYQLGTEPAALEAYARQVVSEKLTQFRRFITGTVSPHAAAHPNDKRIRHIVAQLNSIESTLDLIASARPNPPGGGRTASPSGPRAHVWRLLSSCAGAAIPPTPPTPNGR</sequence>
<protein>
    <recommendedName>
        <fullName evidence="3">RacP protein</fullName>
    </recommendedName>
</protein>
<accession>B1VPS7</accession>
<name>B1VPS7_STRGG</name>
<dbReference type="EMBL" id="AP009493">
    <property type="protein sequence ID" value="BAG23827.1"/>
    <property type="molecule type" value="Genomic_DNA"/>
</dbReference>
<reference evidence="2" key="1">
    <citation type="journal article" date="2008" name="J. Bacteriol.">
        <title>Genome sequence of the streptomycin-producing microorganism Streptomyces griseus IFO 13350.</title>
        <authorList>
            <person name="Ohnishi Y."/>
            <person name="Ishikawa J."/>
            <person name="Hara H."/>
            <person name="Suzuki H."/>
            <person name="Ikenoya M."/>
            <person name="Ikeda H."/>
            <person name="Yamashita A."/>
            <person name="Hattori M."/>
            <person name="Horinouchi S."/>
        </authorList>
    </citation>
    <scope>NUCLEOTIDE SEQUENCE [LARGE SCALE GENOMIC DNA]</scope>
    <source>
        <strain evidence="2">JCM 4626 / NBRC 13350</strain>
    </source>
</reference>
<dbReference type="HOGENOM" id="CLU_127704_0_0_11"/>
<evidence type="ECO:0000313" key="1">
    <source>
        <dbReference type="EMBL" id="BAG23827.1"/>
    </source>
</evidence>
<evidence type="ECO:0008006" key="3">
    <source>
        <dbReference type="Google" id="ProtNLM"/>
    </source>
</evidence>
<evidence type="ECO:0000313" key="2">
    <source>
        <dbReference type="Proteomes" id="UP000001685"/>
    </source>
</evidence>
<dbReference type="Proteomes" id="UP000001685">
    <property type="component" value="Chromosome"/>
</dbReference>
<dbReference type="AlphaFoldDB" id="B1VPS7"/>
<gene>
    <name evidence="1" type="ordered locus">SGR_7000</name>
</gene>
<dbReference type="KEGG" id="sgr:SGR_7000"/>
<dbReference type="eggNOG" id="ENOG502ZWNF">
    <property type="taxonomic scope" value="Bacteria"/>
</dbReference>